<dbReference type="InterPro" id="IPR020894">
    <property type="entry name" value="Cadherin_CS"/>
</dbReference>
<evidence type="ECO:0000256" key="1">
    <source>
        <dbReference type="ARBA" id="ARBA00004167"/>
    </source>
</evidence>
<comment type="subcellular location">
    <subcellularLocation>
        <location evidence="1">Membrane</location>
        <topology evidence="1">Single-pass membrane protein</topology>
    </subcellularLocation>
</comment>
<feature type="region of interest" description="Disordered" evidence="8">
    <location>
        <begin position="660"/>
        <end position="686"/>
    </location>
</feature>
<feature type="compositionally biased region" description="Basic residues" evidence="8">
    <location>
        <begin position="660"/>
        <end position="669"/>
    </location>
</feature>
<dbReference type="InterPro" id="IPR015919">
    <property type="entry name" value="Cadherin-like_sf"/>
</dbReference>
<sequence length="775" mass="87908">SGKKAFTLWPDIGPHIIEFPAENTVYVREDLAKYRLVNCKAVGKYPIKYEWKTYSEEVVSESSTLDTRALNDTTSYVQCVATMRGLVAESTFVTIRAIDPTIIFSDTYNNRTYDLPEKNETTSDGYKDVLIFGAREKKTGYYYWYWARRISCSITKGNVNNTFIVTYRSYYYGYGDDDQYFKLRVRSLQLDREATSEYNIEITCKNIEYKDATRAVTTIHVQILDANDNLPVFEKEIYNAKIPKSIKGGEDIIQVVATDDDIDENGKIRYSLVHSSDSYIFTIDEMSGVISLKSVEQLARPYYTLTAVATDQGTPPRSGYVTVALEVQNFPTPNRTNNNPIFVQHQYTAYLLWGTPRGTVVTTVHAHDPVTFDHQNIRYSLFSGDDSVFKVDSKTGVITTKGDVKKMQYNLNIAAEYEKKPGQKPGEFYNITSVVVLVRKIDTSQPHFEESHYTAAISENTRINTKVLTVKAFYKHKERLEYSIPTPRGMFKIDKDSGDITLIAELDYEKEQHHTFVVSAKDPKSPKKSTCTDVTINVLDYNDNAPVINYYPRSITVKLGIKGRREIGHISASDKDNGTNSEIKYYLDSSDYNGVFSIDRDNGKLYVNGALFVTGSLHCCDVPHDYSSCNCTLRVTAKDQGIPPKEAEVEIIIIPYDPKKHHNPTRHIHNPSDAHHTGKHHGHNSSNQKTYIIASVIGGVVIIIILAGAIYWQRRRRQRMYASTTMNYMNLPSDEEDEDLLDPASDHEDDNDNGRRLSLISAASDDNLLRNEAPC</sequence>
<dbReference type="SUPFAM" id="SSF49313">
    <property type="entry name" value="Cadherin-like"/>
    <property type="match status" value="5"/>
</dbReference>
<dbReference type="GO" id="GO:0007156">
    <property type="term" value="P:homophilic cell adhesion via plasma membrane adhesion molecules"/>
    <property type="evidence" value="ECO:0007669"/>
    <property type="project" value="InterPro"/>
</dbReference>
<evidence type="ECO:0000256" key="5">
    <source>
        <dbReference type="ARBA" id="ARBA00022837"/>
    </source>
</evidence>
<keyword evidence="3" id="KW-0732">Signal</keyword>
<comment type="caution">
    <text evidence="10">The sequence shown here is derived from an EMBL/GenBank/DDBJ whole genome shotgun (WGS) entry which is preliminary data.</text>
</comment>
<dbReference type="FunFam" id="2.60.40.60:FF:000033">
    <property type="entry name" value="FAT atypical cadherin 1"/>
    <property type="match status" value="1"/>
</dbReference>
<name>A0A7D9HV30_PARCT</name>
<dbReference type="PRINTS" id="PR00205">
    <property type="entry name" value="CADHERIN"/>
</dbReference>
<reference evidence="10" key="1">
    <citation type="submission" date="2020-04" db="EMBL/GenBank/DDBJ databases">
        <authorList>
            <person name="Alioto T."/>
            <person name="Alioto T."/>
            <person name="Gomez Garrido J."/>
        </authorList>
    </citation>
    <scope>NUCLEOTIDE SEQUENCE</scope>
    <source>
        <strain evidence="10">A484AB</strain>
    </source>
</reference>
<evidence type="ECO:0000256" key="4">
    <source>
        <dbReference type="ARBA" id="ARBA00022737"/>
    </source>
</evidence>
<dbReference type="InterPro" id="IPR002126">
    <property type="entry name" value="Cadherin-like_dom"/>
</dbReference>
<dbReference type="GO" id="GO:0005509">
    <property type="term" value="F:calcium ion binding"/>
    <property type="evidence" value="ECO:0007669"/>
    <property type="project" value="UniProtKB-UniRule"/>
</dbReference>
<organism evidence="10 11">
    <name type="scientific">Paramuricea clavata</name>
    <name type="common">Red gorgonian</name>
    <name type="synonym">Violescent sea-whip</name>
    <dbReference type="NCBI Taxonomy" id="317549"/>
    <lineage>
        <taxon>Eukaryota</taxon>
        <taxon>Metazoa</taxon>
        <taxon>Cnidaria</taxon>
        <taxon>Anthozoa</taxon>
        <taxon>Octocorallia</taxon>
        <taxon>Malacalcyonacea</taxon>
        <taxon>Plexauridae</taxon>
        <taxon>Paramuricea</taxon>
    </lineage>
</organism>
<dbReference type="FunFam" id="2.60.40.60:FF:000020">
    <property type="entry name" value="Dachsous cadherin-related 1b"/>
    <property type="match status" value="1"/>
</dbReference>
<evidence type="ECO:0000313" key="11">
    <source>
        <dbReference type="Proteomes" id="UP001152795"/>
    </source>
</evidence>
<dbReference type="CDD" id="cd11304">
    <property type="entry name" value="Cadherin_repeat"/>
    <property type="match status" value="4"/>
</dbReference>
<feature type="non-terminal residue" evidence="10">
    <location>
        <position position="775"/>
    </location>
</feature>
<dbReference type="PROSITE" id="PS50268">
    <property type="entry name" value="CADHERIN_2"/>
    <property type="match status" value="5"/>
</dbReference>
<accession>A0A7D9HV30</accession>
<dbReference type="SMART" id="SM00112">
    <property type="entry name" value="CA"/>
    <property type="match status" value="5"/>
</dbReference>
<dbReference type="PANTHER" id="PTHR24026">
    <property type="entry name" value="FAT ATYPICAL CADHERIN-RELATED"/>
    <property type="match status" value="1"/>
</dbReference>
<dbReference type="EMBL" id="CACRXK020001824">
    <property type="protein sequence ID" value="CAB3991311.1"/>
    <property type="molecule type" value="Genomic_DNA"/>
</dbReference>
<protein>
    <submittedName>
        <fullName evidence="10">Protocadherin Fat 2</fullName>
    </submittedName>
</protein>
<keyword evidence="4" id="KW-0677">Repeat</keyword>
<keyword evidence="11" id="KW-1185">Reference proteome</keyword>
<evidence type="ECO:0000256" key="6">
    <source>
        <dbReference type="ARBA" id="ARBA00022989"/>
    </source>
</evidence>
<dbReference type="Proteomes" id="UP001152795">
    <property type="component" value="Unassembled WGS sequence"/>
</dbReference>
<dbReference type="GO" id="GO:0005886">
    <property type="term" value="C:plasma membrane"/>
    <property type="evidence" value="ECO:0007669"/>
    <property type="project" value="UniProtKB-SubCell"/>
</dbReference>
<proteinExistence type="predicted"/>
<dbReference type="PANTHER" id="PTHR24026:SF126">
    <property type="entry name" value="PROTOCADHERIN FAT 4"/>
    <property type="match status" value="1"/>
</dbReference>
<gene>
    <name evidence="10" type="ORF">PACLA_8A074960</name>
</gene>
<evidence type="ECO:0000256" key="7">
    <source>
        <dbReference type="ARBA" id="ARBA00023136"/>
    </source>
</evidence>
<dbReference type="Pfam" id="PF00028">
    <property type="entry name" value="Cadherin"/>
    <property type="match status" value="4"/>
</dbReference>
<evidence type="ECO:0000256" key="9">
    <source>
        <dbReference type="SAM" id="Phobius"/>
    </source>
</evidence>
<dbReference type="Gene3D" id="2.60.40.60">
    <property type="entry name" value="Cadherins"/>
    <property type="match status" value="5"/>
</dbReference>
<keyword evidence="7 9" id="KW-0472">Membrane</keyword>
<evidence type="ECO:0000313" key="10">
    <source>
        <dbReference type="EMBL" id="CAB3991311.1"/>
    </source>
</evidence>
<feature type="region of interest" description="Disordered" evidence="8">
    <location>
        <begin position="733"/>
        <end position="758"/>
    </location>
</feature>
<evidence type="ECO:0000256" key="8">
    <source>
        <dbReference type="SAM" id="MobiDB-lite"/>
    </source>
</evidence>
<dbReference type="AlphaFoldDB" id="A0A7D9HV30"/>
<keyword evidence="2 9" id="KW-0812">Transmembrane</keyword>
<feature type="compositionally biased region" description="Acidic residues" evidence="8">
    <location>
        <begin position="733"/>
        <end position="751"/>
    </location>
</feature>
<evidence type="ECO:0000256" key="2">
    <source>
        <dbReference type="ARBA" id="ARBA00022692"/>
    </source>
</evidence>
<dbReference type="PROSITE" id="PS00232">
    <property type="entry name" value="CADHERIN_1"/>
    <property type="match status" value="2"/>
</dbReference>
<dbReference type="OrthoDB" id="5952955at2759"/>
<keyword evidence="5" id="KW-0106">Calcium</keyword>
<evidence type="ECO:0000256" key="3">
    <source>
        <dbReference type="ARBA" id="ARBA00022729"/>
    </source>
</evidence>
<feature type="transmembrane region" description="Helical" evidence="9">
    <location>
        <begin position="691"/>
        <end position="712"/>
    </location>
</feature>
<keyword evidence="6 9" id="KW-1133">Transmembrane helix</keyword>